<name>A0A0S4FMD7_METFO</name>
<evidence type="ECO:0000256" key="2">
    <source>
        <dbReference type="ARBA" id="ARBA00022490"/>
    </source>
</evidence>
<dbReference type="GO" id="GO:0106388">
    <property type="term" value="F:rRNA small subunit aminocarboxypropyltransferase activity"/>
    <property type="evidence" value="ECO:0007669"/>
    <property type="project" value="UniProtKB-EC"/>
</dbReference>
<keyword evidence="5 7" id="KW-0808">Transferase</keyword>
<evidence type="ECO:0000259" key="8">
    <source>
        <dbReference type="Pfam" id="PF04034"/>
    </source>
</evidence>
<feature type="binding site" evidence="7">
    <location>
        <position position="116"/>
    </location>
    <ligand>
        <name>S-adenosyl-L-methionine</name>
        <dbReference type="ChEBI" id="CHEBI:59789"/>
    </ligand>
</feature>
<protein>
    <recommendedName>
        <fullName evidence="1 7">16S rRNA aminocarboxypropyltransferase</fullName>
        <ecNumber evidence="7">2.5.1.157</ecNumber>
    </recommendedName>
</protein>
<dbReference type="InterPro" id="IPR022968">
    <property type="entry name" value="Tsr3-like"/>
</dbReference>
<evidence type="ECO:0000256" key="3">
    <source>
        <dbReference type="ARBA" id="ARBA00022517"/>
    </source>
</evidence>
<feature type="binding site" evidence="7">
    <location>
        <position position="43"/>
    </location>
    <ligand>
        <name>S-adenosyl-L-methionine</name>
        <dbReference type="ChEBI" id="CHEBI:59789"/>
    </ligand>
</feature>
<dbReference type="Proteomes" id="UP000062768">
    <property type="component" value="Chromosome I"/>
</dbReference>
<gene>
    <name evidence="10" type="ORF">MB9_0521</name>
</gene>
<keyword evidence="3 7" id="KW-0690">Ribosome biogenesis</keyword>
<evidence type="ECO:0000259" key="9">
    <source>
        <dbReference type="Pfam" id="PF04068"/>
    </source>
</evidence>
<dbReference type="InterPro" id="IPR007177">
    <property type="entry name" value="Tsr3_C"/>
</dbReference>
<comment type="catalytic activity">
    <reaction evidence="7">
        <text>an N(1)-methylpseudouridine in rRNA + S-adenosyl-L-methionine = N(1)-methyl-N(3)-[(3S)-3-amino-3-carboxypropyl]pseudouridine in rRNA + S-methyl-5'-thioadenosine + H(+)</text>
        <dbReference type="Rhea" id="RHEA:63296"/>
        <dbReference type="Rhea" id="RHEA-COMP:11634"/>
        <dbReference type="Rhea" id="RHEA-COMP:16310"/>
        <dbReference type="ChEBI" id="CHEBI:15378"/>
        <dbReference type="ChEBI" id="CHEBI:17509"/>
        <dbReference type="ChEBI" id="CHEBI:59789"/>
        <dbReference type="ChEBI" id="CHEBI:74890"/>
        <dbReference type="ChEBI" id="CHEBI:146234"/>
        <dbReference type="EC" id="2.5.1.157"/>
    </reaction>
</comment>
<evidence type="ECO:0000313" key="10">
    <source>
        <dbReference type="EMBL" id="CEL24168.1"/>
    </source>
</evidence>
<evidence type="ECO:0000256" key="6">
    <source>
        <dbReference type="ARBA" id="ARBA00022691"/>
    </source>
</evidence>
<dbReference type="GO" id="GO:0000455">
    <property type="term" value="P:enzyme-directed rRNA pseudouridine synthesis"/>
    <property type="evidence" value="ECO:0007669"/>
    <property type="project" value="UniProtKB-UniRule"/>
</dbReference>
<comment type="similarity">
    <text evidence="7">Belongs to the TDD superfamily. TSR3 family.</text>
</comment>
<comment type="function">
    <text evidence="7">Aminocarboxypropyltransferase that catalyzes the aminocarboxypropyl transfer on pseudouridine corresponding to position 914 in M.jannaschii 16S rRNA. It constitutes the last step in biosynthesis of the hypermodified N1-methyl-N3-(3-amino-3-carboxypropyl) pseudouridine (m1acp3-Psi).</text>
</comment>
<organism evidence="10 11">
    <name type="scientific">Methanobacterium formicicum</name>
    <dbReference type="NCBI Taxonomy" id="2162"/>
    <lineage>
        <taxon>Archaea</taxon>
        <taxon>Methanobacteriati</taxon>
        <taxon>Methanobacteriota</taxon>
        <taxon>Methanomada group</taxon>
        <taxon>Methanobacteria</taxon>
        <taxon>Methanobacteriales</taxon>
        <taxon>Methanobacteriaceae</taxon>
        <taxon>Methanobacterium</taxon>
    </lineage>
</organism>
<comment type="caution">
    <text evidence="7">Lacks conserved residue(s) required for the propagation of feature annotation.</text>
</comment>
<evidence type="ECO:0000256" key="5">
    <source>
        <dbReference type="ARBA" id="ARBA00022679"/>
    </source>
</evidence>
<keyword evidence="6 7" id="KW-0949">S-adenosyl-L-methionine</keyword>
<evidence type="ECO:0000256" key="4">
    <source>
        <dbReference type="ARBA" id="ARBA00022552"/>
    </source>
</evidence>
<feature type="domain" description="RNase L inhibitor RLI-like possible metal-binding" evidence="9">
    <location>
        <begin position="28"/>
        <end position="51"/>
    </location>
</feature>
<dbReference type="GO" id="GO:1904047">
    <property type="term" value="F:S-adenosyl-L-methionine binding"/>
    <property type="evidence" value="ECO:0007669"/>
    <property type="project" value="UniProtKB-UniRule"/>
</dbReference>
<dbReference type="AlphaFoldDB" id="A0A0S4FMD7"/>
<dbReference type="Pfam" id="PF04068">
    <property type="entry name" value="Fer4_RLI"/>
    <property type="match status" value="1"/>
</dbReference>
<feature type="domain" description="16S/18S rRNA aminocarboxypropyltransferase Tsr3 C-terminal" evidence="8">
    <location>
        <begin position="67"/>
        <end position="193"/>
    </location>
</feature>
<proteinExistence type="inferred from homology"/>
<dbReference type="NCBIfam" id="NF002621">
    <property type="entry name" value="PRK02287.1"/>
    <property type="match status" value="1"/>
</dbReference>
<keyword evidence="4 7" id="KW-0698">rRNA processing</keyword>
<evidence type="ECO:0000256" key="1">
    <source>
        <dbReference type="ARBA" id="ARBA00014114"/>
    </source>
</evidence>
<sequence length="195" mass="22068">MFTDWILYGLVNPILTLKFKNFDSMPHKVVIYHAEQCDPKKCTTRKLARQKEIRMVSRLNQIPRGALVLDPFSPKAVSPEDHDLVVEKGIVGLDCSWKRIDKSSAMFRGTETHRSLPFLVAANPTNYGKPCILSTAEAVAATLYIVGLKDNAIQIMSHFKWGPHFLELNHELLEAYSRARSSREVVDIQNEFIGG</sequence>
<dbReference type="HAMAP" id="MF_01116">
    <property type="entry name" value="TSR3"/>
    <property type="match status" value="1"/>
</dbReference>
<feature type="binding site" evidence="7">
    <location>
        <position position="135"/>
    </location>
    <ligand>
        <name>S-adenosyl-L-methionine</name>
        <dbReference type="ChEBI" id="CHEBI:59789"/>
    </ligand>
</feature>
<feature type="binding site" evidence="7">
    <location>
        <position position="93"/>
    </location>
    <ligand>
        <name>S-adenosyl-L-methionine</name>
        <dbReference type="ChEBI" id="CHEBI:59789"/>
    </ligand>
</feature>
<dbReference type="Pfam" id="PF04034">
    <property type="entry name" value="Ribo_biogen_C"/>
    <property type="match status" value="1"/>
</dbReference>
<dbReference type="GO" id="GO:0005737">
    <property type="term" value="C:cytoplasm"/>
    <property type="evidence" value="ECO:0007669"/>
    <property type="project" value="UniProtKB-SubCell"/>
</dbReference>
<evidence type="ECO:0000256" key="7">
    <source>
        <dbReference type="HAMAP-Rule" id="MF_01116"/>
    </source>
</evidence>
<keyword evidence="11" id="KW-1185">Reference proteome</keyword>
<dbReference type="PANTHER" id="PTHR20426:SF0">
    <property type="entry name" value="18S RRNA AMINOCARBOXYPROPYLTRANSFERASE"/>
    <property type="match status" value="1"/>
</dbReference>
<accession>A0A0S4FMD7</accession>
<reference evidence="10" key="1">
    <citation type="submission" date="2014-09" db="EMBL/GenBank/DDBJ databases">
        <authorList>
            <person name="Wibberg D."/>
        </authorList>
    </citation>
    <scope>NUCLEOTIDE SEQUENCE [LARGE SCALE GENOMIC DNA]</scope>
    <source>
        <strain evidence="10">Mb9</strain>
    </source>
</reference>
<dbReference type="EC" id="2.5.1.157" evidence="7"/>
<comment type="subcellular location">
    <subcellularLocation>
        <location evidence="7">Cytoplasm</location>
    </subcellularLocation>
</comment>
<dbReference type="PANTHER" id="PTHR20426">
    <property type="entry name" value="RIBOSOME BIOGENESIS PROTEIN TSR3 HOMOLOG"/>
    <property type="match status" value="1"/>
</dbReference>
<evidence type="ECO:0000313" key="11">
    <source>
        <dbReference type="Proteomes" id="UP000062768"/>
    </source>
</evidence>
<keyword evidence="2 7" id="KW-0963">Cytoplasm</keyword>
<dbReference type="EMBL" id="LN734822">
    <property type="protein sequence ID" value="CEL24168.1"/>
    <property type="molecule type" value="Genomic_DNA"/>
</dbReference>
<dbReference type="PATRIC" id="fig|2162.10.peg.541"/>
<dbReference type="InterPro" id="IPR007209">
    <property type="entry name" value="RNaseL-inhib-like_metal-bd_dom"/>
</dbReference>